<feature type="transmembrane region" description="Helical" evidence="1">
    <location>
        <begin position="192"/>
        <end position="222"/>
    </location>
</feature>
<feature type="transmembrane region" description="Helical" evidence="1">
    <location>
        <begin position="53"/>
        <end position="73"/>
    </location>
</feature>
<reference evidence="2" key="1">
    <citation type="submission" date="2022-03" db="EMBL/GenBank/DDBJ databases">
        <title>Sea Food Isolates.</title>
        <authorList>
            <person name="Li c."/>
        </authorList>
    </citation>
    <scope>NUCLEOTIDE SEQUENCE</scope>
    <source>
        <strain evidence="2">19CA06SA08-2</strain>
    </source>
</reference>
<feature type="transmembrane region" description="Helical" evidence="1">
    <location>
        <begin position="307"/>
        <end position="326"/>
    </location>
</feature>
<feature type="transmembrane region" description="Helical" evidence="1">
    <location>
        <begin position="228"/>
        <end position="249"/>
    </location>
</feature>
<keyword evidence="1" id="KW-0472">Membrane</keyword>
<feature type="transmembrane region" description="Helical" evidence="1">
    <location>
        <begin position="20"/>
        <end position="41"/>
    </location>
</feature>
<feature type="transmembrane region" description="Helical" evidence="1">
    <location>
        <begin position="333"/>
        <end position="349"/>
    </location>
</feature>
<proteinExistence type="predicted"/>
<keyword evidence="1" id="KW-1133">Transmembrane helix</keyword>
<name>A0AAU6U2D5_UNCXX</name>
<dbReference type="AlphaFoldDB" id="A0AAU6U2D5"/>
<evidence type="ECO:0000313" key="2">
    <source>
        <dbReference type="EMBL" id="XAG68059.1"/>
    </source>
</evidence>
<feature type="transmembrane region" description="Helical" evidence="1">
    <location>
        <begin position="79"/>
        <end position="103"/>
    </location>
</feature>
<dbReference type="EMBL" id="CP095353">
    <property type="protein sequence ID" value="XAG68059.1"/>
    <property type="molecule type" value="Genomic_DNA"/>
</dbReference>
<keyword evidence="1" id="KW-0812">Transmembrane</keyword>
<evidence type="ECO:0000256" key="1">
    <source>
        <dbReference type="SAM" id="Phobius"/>
    </source>
</evidence>
<feature type="transmembrane region" description="Helical" evidence="1">
    <location>
        <begin position="282"/>
        <end position="301"/>
    </location>
</feature>
<organism evidence="2">
    <name type="scientific">bacterium 19CA06SA08-2</name>
    <dbReference type="NCBI Taxonomy" id="2920658"/>
    <lineage>
        <taxon>Bacteria</taxon>
    </lineage>
</organism>
<sequence length="384" mass="43838">MPGILLFLVAFDPQVPFLPNGIGFTFLVALFLFPIFFIGIQNKSFCDYFIRKFNGFYLLFSAALLFILIRLTVNGGDNFIFILSWFKAFFVFLACYFVFIIFYSKKSVSYFALNLLFVYLINGVVNFLWGSFPSVFEFLRIFQGEVISDSLGKNPYRNSFISGSGYYSIGTAYGLIFLLLVYHLATVRPKSLIFSFGLSVSLIAGVFAARTSLLAIIPALIYLFKTRVVYSLLAAGFTVGIATSLWPLLEPYANWILSFFNAVEDASGSHLIKEMFFWPGEYVFLFGMGAVNDGAFVYTDSGYMQDILFGGIVFLLMKISFLAVFTKLIIKRHVYFCFSLIFATLLFHFKGLFFYNNAQGMAAFYFSFFYFLKLEYERRNGWNG</sequence>
<accession>A0AAU6U2D5</accession>
<protein>
    <submittedName>
        <fullName evidence="2">Uncharacterized protein</fullName>
    </submittedName>
</protein>
<feature type="transmembrane region" description="Helical" evidence="1">
    <location>
        <begin position="165"/>
        <end position="185"/>
    </location>
</feature>
<gene>
    <name evidence="2" type="ORF">MRM75_15640</name>
</gene>
<feature type="transmembrane region" description="Helical" evidence="1">
    <location>
        <begin position="110"/>
        <end position="129"/>
    </location>
</feature>